<dbReference type="PANTHER" id="PTHR34216">
    <property type="match status" value="1"/>
</dbReference>
<keyword evidence="5" id="KW-1185">Reference proteome</keyword>
<dbReference type="RefSeq" id="WP_171606556.1">
    <property type="nucleotide sequence ID" value="NZ_WHPF01000003.1"/>
</dbReference>
<evidence type="ECO:0000256" key="1">
    <source>
        <dbReference type="ARBA" id="ARBA00004613"/>
    </source>
</evidence>
<sequence>MKKQIAFLTAIVFTALVACNNHPEIVDQTQAKNNGVEKDSIATVTKADLATMLAKKEVPVLCYHHIRDFRPGESERMKGYEVTPAAFAEQMKALADSGYHSILPDQLYNYLVYGADLPSKPVMITFDDTDLEQFTIGATEMNKYGFKGVYFIMTISLNRPRYMSKDQLKQLSDEGHLIAGHTWDHHMVTKYKGADWDTQLIKPKIQLEAITGKKVDYFAYPFGLWNKEAIPEIESRGYKMAFILSTKRDSTQPLYTIRRMIVPGTWSTPGMMKAMKSTFHL</sequence>
<dbReference type="GO" id="GO:0016810">
    <property type="term" value="F:hydrolase activity, acting on carbon-nitrogen (but not peptide) bonds"/>
    <property type="evidence" value="ECO:0007669"/>
    <property type="project" value="InterPro"/>
</dbReference>
<feature type="domain" description="NodB homology" evidence="3">
    <location>
        <begin position="120"/>
        <end position="281"/>
    </location>
</feature>
<dbReference type="AlphaFoldDB" id="A0A8J8FAZ6"/>
<dbReference type="EMBL" id="WHPF01000003">
    <property type="protein sequence ID" value="NNV54626.1"/>
    <property type="molecule type" value="Genomic_DNA"/>
</dbReference>
<evidence type="ECO:0000259" key="3">
    <source>
        <dbReference type="PROSITE" id="PS51677"/>
    </source>
</evidence>
<dbReference type="SUPFAM" id="SSF88713">
    <property type="entry name" value="Glycoside hydrolase/deacetylase"/>
    <property type="match status" value="1"/>
</dbReference>
<dbReference type="InterPro" id="IPR011330">
    <property type="entry name" value="Glyco_hydro/deAcase_b/a-brl"/>
</dbReference>
<evidence type="ECO:0000313" key="5">
    <source>
        <dbReference type="Proteomes" id="UP000598971"/>
    </source>
</evidence>
<evidence type="ECO:0000256" key="2">
    <source>
        <dbReference type="ARBA" id="ARBA00022729"/>
    </source>
</evidence>
<comment type="subcellular location">
    <subcellularLocation>
        <location evidence="1">Secreted</location>
    </subcellularLocation>
</comment>
<dbReference type="CDD" id="cd10918">
    <property type="entry name" value="CE4_NodB_like_5s_6s"/>
    <property type="match status" value="1"/>
</dbReference>
<accession>A0A8J8FAZ6</accession>
<dbReference type="Gene3D" id="3.20.20.370">
    <property type="entry name" value="Glycoside hydrolase/deacetylase"/>
    <property type="match status" value="1"/>
</dbReference>
<evidence type="ECO:0000313" key="4">
    <source>
        <dbReference type="EMBL" id="NNV54626.1"/>
    </source>
</evidence>
<dbReference type="PANTHER" id="PTHR34216:SF3">
    <property type="entry name" value="POLY-BETA-1,6-N-ACETYL-D-GLUCOSAMINE N-DEACETYLASE"/>
    <property type="match status" value="1"/>
</dbReference>
<gene>
    <name evidence="4" type="ORF">GD597_04070</name>
</gene>
<organism evidence="4 5">
    <name type="scientific">Limnovirga soli</name>
    <dbReference type="NCBI Taxonomy" id="2656915"/>
    <lineage>
        <taxon>Bacteria</taxon>
        <taxon>Pseudomonadati</taxon>
        <taxon>Bacteroidota</taxon>
        <taxon>Chitinophagia</taxon>
        <taxon>Chitinophagales</taxon>
        <taxon>Chitinophagaceae</taxon>
        <taxon>Limnovirga</taxon>
    </lineage>
</organism>
<dbReference type="GO" id="GO:0005576">
    <property type="term" value="C:extracellular region"/>
    <property type="evidence" value="ECO:0007669"/>
    <property type="project" value="UniProtKB-SubCell"/>
</dbReference>
<dbReference type="Proteomes" id="UP000598971">
    <property type="component" value="Unassembled WGS sequence"/>
</dbReference>
<dbReference type="PROSITE" id="PS51677">
    <property type="entry name" value="NODB"/>
    <property type="match status" value="1"/>
</dbReference>
<comment type="caution">
    <text evidence="4">The sequence shown here is derived from an EMBL/GenBank/DDBJ whole genome shotgun (WGS) entry which is preliminary data.</text>
</comment>
<name>A0A8J8FAZ6_9BACT</name>
<reference evidence="4" key="1">
    <citation type="submission" date="2019-10" db="EMBL/GenBank/DDBJ databases">
        <title>Draft genome sequence of Panacibacter sp. KCS-6.</title>
        <authorList>
            <person name="Yim K.J."/>
        </authorList>
    </citation>
    <scope>NUCLEOTIDE SEQUENCE</scope>
    <source>
        <strain evidence="4">KCS-6</strain>
    </source>
</reference>
<dbReference type="InterPro" id="IPR051398">
    <property type="entry name" value="Polysacch_Deacetylase"/>
</dbReference>
<dbReference type="PROSITE" id="PS51257">
    <property type="entry name" value="PROKAR_LIPOPROTEIN"/>
    <property type="match status" value="1"/>
</dbReference>
<keyword evidence="2" id="KW-0732">Signal</keyword>
<dbReference type="GO" id="GO:0005975">
    <property type="term" value="P:carbohydrate metabolic process"/>
    <property type="evidence" value="ECO:0007669"/>
    <property type="project" value="InterPro"/>
</dbReference>
<dbReference type="InterPro" id="IPR002509">
    <property type="entry name" value="NODB_dom"/>
</dbReference>
<proteinExistence type="predicted"/>
<dbReference type="Pfam" id="PF01522">
    <property type="entry name" value="Polysacc_deac_1"/>
    <property type="match status" value="1"/>
</dbReference>
<protein>
    <submittedName>
        <fullName evidence="4">Polysaccharide deacetylase family protein</fullName>
    </submittedName>
</protein>